<name>A0A6F9XT74_9LACO</name>
<comment type="caution">
    <text evidence="2">The sequence shown here is derived from an EMBL/GenBank/DDBJ whole genome shotgun (WGS) entry which is preliminary data.</text>
</comment>
<dbReference type="EMBL" id="BLAN01000065">
    <property type="protein sequence ID" value="GET08375.1"/>
    <property type="molecule type" value="Genomic_DNA"/>
</dbReference>
<evidence type="ECO:0000313" key="2">
    <source>
        <dbReference type="EMBL" id="GET08375.1"/>
    </source>
</evidence>
<dbReference type="Pfam" id="PF01610">
    <property type="entry name" value="DDE_Tnp_ISL3"/>
    <property type="match status" value="1"/>
</dbReference>
<dbReference type="NCBIfam" id="NF033550">
    <property type="entry name" value="transpos_ISL3"/>
    <property type="match status" value="1"/>
</dbReference>
<accession>A0A6F9XT74</accession>
<sequence>MDEMPHVEPYKKFDRALFVPAKLKFPQRPTYIFCGSKAVEYQGYTPSTLKHIAADPSFPVFIELKKHRAKCFTCGHCFQAEDADLAPKYAPKTNQVTQKIISELLTLTTMKDIANHNNVSPSTVVNVLNESVTLSSFTLYDSLPEHLCFDEVRTNDNQLSFICIDAVKHTLVALLPGKSSYDIGKFFNGFSLAQRARVKTVTTDLNAYYSSVAERLFPNTEIIIDCFHIIKMINRAFNHERVKKMKLFTKPSVKYNLFKCHWRLFLLDPAKLDNEHPRYRKQLKCSMTDAQIVSEALELSEELLLSHNVIHKLHRAIICNDVLTLARCLRAFKHSFKQVSVQKAQWTKKHGGAYPKNIKNIDNNHLIQTLNTLTTDKNLAHVLNATNPKFAKYSNGPIEGINRKIKLLRRLSFGMPNFTNMKKRIILWLNFKPKKKNSKKIALIS</sequence>
<dbReference type="InterPro" id="IPR047951">
    <property type="entry name" value="Transpos_ISL3"/>
</dbReference>
<dbReference type="GO" id="GO:0003677">
    <property type="term" value="F:DNA binding"/>
    <property type="evidence" value="ECO:0007669"/>
    <property type="project" value="InterPro"/>
</dbReference>
<gene>
    <name evidence="2" type="ORF">SY111_09990</name>
</gene>
<reference evidence="2" key="1">
    <citation type="submission" date="2019-10" db="EMBL/GenBank/DDBJ databases">
        <title>Lactobacillus agilis SY111 Whole Genome Sequencing Project.</title>
        <authorList>
            <person name="Suzuki S."/>
            <person name="Endo A."/>
            <person name="Maeno S."/>
            <person name="Shiwa Y."/>
            <person name="Matsutani M."/>
            <person name="Kajikawa A."/>
        </authorList>
    </citation>
    <scope>NUCLEOTIDE SEQUENCE</scope>
    <source>
        <strain evidence="2">SY111</strain>
    </source>
</reference>
<feature type="domain" description="Transposase IS204/IS1001/IS1096/IS1165 DDE" evidence="1">
    <location>
        <begin position="147"/>
        <end position="425"/>
    </location>
</feature>
<dbReference type="PANTHER" id="PTHR33498:SF1">
    <property type="entry name" value="TRANSPOSASE FOR INSERTION SEQUENCE ELEMENT IS1557"/>
    <property type="match status" value="1"/>
</dbReference>
<dbReference type="Gene3D" id="1.10.260.40">
    <property type="entry name" value="lambda repressor-like DNA-binding domains"/>
    <property type="match status" value="1"/>
</dbReference>
<dbReference type="PANTHER" id="PTHR33498">
    <property type="entry name" value="TRANSPOSASE FOR INSERTION SEQUENCE ELEMENT IS1557"/>
    <property type="match status" value="1"/>
</dbReference>
<dbReference type="Proteomes" id="UP000494178">
    <property type="component" value="Unassembled WGS sequence"/>
</dbReference>
<dbReference type="InterPro" id="IPR010982">
    <property type="entry name" value="Lambda_DNA-bd_dom_sf"/>
</dbReference>
<proteinExistence type="predicted"/>
<organism evidence="2">
    <name type="scientific">Ligilactobacillus agilis</name>
    <dbReference type="NCBI Taxonomy" id="1601"/>
    <lineage>
        <taxon>Bacteria</taxon>
        <taxon>Bacillati</taxon>
        <taxon>Bacillota</taxon>
        <taxon>Bacilli</taxon>
        <taxon>Lactobacillales</taxon>
        <taxon>Lactobacillaceae</taxon>
        <taxon>Ligilactobacillus</taxon>
    </lineage>
</organism>
<dbReference type="InterPro" id="IPR002560">
    <property type="entry name" value="Transposase_DDE"/>
</dbReference>
<protein>
    <submittedName>
        <fullName evidence="2">Transposase</fullName>
    </submittedName>
</protein>
<evidence type="ECO:0000259" key="1">
    <source>
        <dbReference type="Pfam" id="PF01610"/>
    </source>
</evidence>
<dbReference type="AlphaFoldDB" id="A0A6F9XT74"/>